<evidence type="ECO:0000259" key="5">
    <source>
        <dbReference type="Pfam" id="PF23774"/>
    </source>
</evidence>
<feature type="repeat" description="WD" evidence="3">
    <location>
        <begin position="99"/>
        <end position="141"/>
    </location>
</feature>
<keyword evidence="8" id="KW-1185">Reference proteome</keyword>
<feature type="compositionally biased region" description="Basic and acidic residues" evidence="4">
    <location>
        <begin position="750"/>
        <end position="767"/>
    </location>
</feature>
<feature type="domain" description="Gem-associated protein 5 TPR" evidence="5">
    <location>
        <begin position="931"/>
        <end position="1139"/>
    </location>
</feature>
<dbReference type="InterPro" id="IPR011990">
    <property type="entry name" value="TPR-like_helical_dom_sf"/>
</dbReference>
<feature type="compositionally biased region" description="Polar residues" evidence="4">
    <location>
        <begin position="768"/>
        <end position="779"/>
    </location>
</feature>
<dbReference type="Proteomes" id="UP001159428">
    <property type="component" value="Unassembled WGS sequence"/>
</dbReference>
<dbReference type="InterPro" id="IPR019775">
    <property type="entry name" value="WD40_repeat_CS"/>
</dbReference>
<feature type="repeat" description="WD" evidence="3">
    <location>
        <begin position="661"/>
        <end position="693"/>
    </location>
</feature>
<dbReference type="InterPro" id="IPR001680">
    <property type="entry name" value="WD40_rpt"/>
</dbReference>
<dbReference type="Pfam" id="PF00400">
    <property type="entry name" value="WD40"/>
    <property type="match status" value="3"/>
</dbReference>
<name>A0AAU9W4R5_9CNID</name>
<dbReference type="Gene3D" id="2.130.10.10">
    <property type="entry name" value="YVTN repeat-like/Quinoprotein amine dehydrogenase"/>
    <property type="match status" value="2"/>
</dbReference>
<dbReference type="InterPro" id="IPR052640">
    <property type="entry name" value="Gemin-5"/>
</dbReference>
<dbReference type="Pfam" id="PF23774">
    <property type="entry name" value="TPR_GEMI5"/>
    <property type="match status" value="1"/>
</dbReference>
<feature type="compositionally biased region" description="Basic and acidic residues" evidence="4">
    <location>
        <begin position="780"/>
        <end position="791"/>
    </location>
</feature>
<dbReference type="GO" id="GO:0003730">
    <property type="term" value="F:mRNA 3'-UTR binding"/>
    <property type="evidence" value="ECO:0007669"/>
    <property type="project" value="TreeGrafter"/>
</dbReference>
<evidence type="ECO:0000256" key="3">
    <source>
        <dbReference type="PROSITE-ProRule" id="PRU00221"/>
    </source>
</evidence>
<evidence type="ECO:0000256" key="1">
    <source>
        <dbReference type="ARBA" id="ARBA00022574"/>
    </source>
</evidence>
<accession>A0AAU9W4R5</accession>
<organism evidence="7 8">
    <name type="scientific">Pocillopora meandrina</name>
    <dbReference type="NCBI Taxonomy" id="46732"/>
    <lineage>
        <taxon>Eukaryota</taxon>
        <taxon>Metazoa</taxon>
        <taxon>Cnidaria</taxon>
        <taxon>Anthozoa</taxon>
        <taxon>Hexacorallia</taxon>
        <taxon>Scleractinia</taxon>
        <taxon>Astrocoeniina</taxon>
        <taxon>Pocilloporidae</taxon>
        <taxon>Pocillopora</taxon>
    </lineage>
</organism>
<dbReference type="GO" id="GO:0005634">
    <property type="term" value="C:nucleus"/>
    <property type="evidence" value="ECO:0007669"/>
    <property type="project" value="TreeGrafter"/>
</dbReference>
<feature type="repeat" description="WD" evidence="3">
    <location>
        <begin position="310"/>
        <end position="351"/>
    </location>
</feature>
<dbReference type="PANTHER" id="PTHR46362">
    <property type="entry name" value="GEM-ASSOCIATED PROTEIN 5"/>
    <property type="match status" value="1"/>
</dbReference>
<proteinExistence type="predicted"/>
<dbReference type="PROSITE" id="PS00678">
    <property type="entry name" value="WD_REPEATS_1"/>
    <property type="match status" value="1"/>
</dbReference>
<feature type="repeat" description="WD" evidence="3">
    <location>
        <begin position="221"/>
        <end position="247"/>
    </location>
</feature>
<comment type="caution">
    <text evidence="7">The sequence shown here is derived from an EMBL/GenBank/DDBJ whole genome shotgun (WGS) entry which is preliminary data.</text>
</comment>
<dbReference type="PROSITE" id="PS50294">
    <property type="entry name" value="WD_REPEATS_REGION"/>
    <property type="match status" value="4"/>
</dbReference>
<dbReference type="InterPro" id="IPR015943">
    <property type="entry name" value="WD40/YVTN_repeat-like_dom_sf"/>
</dbReference>
<evidence type="ECO:0000313" key="8">
    <source>
        <dbReference type="Proteomes" id="UP001159428"/>
    </source>
</evidence>
<evidence type="ECO:0000256" key="4">
    <source>
        <dbReference type="SAM" id="MobiDB-lite"/>
    </source>
</evidence>
<dbReference type="SUPFAM" id="SSF50978">
    <property type="entry name" value="WD40 repeat-like"/>
    <property type="match status" value="2"/>
</dbReference>
<evidence type="ECO:0000259" key="6">
    <source>
        <dbReference type="Pfam" id="PF23775"/>
    </source>
</evidence>
<dbReference type="PROSITE" id="PS50082">
    <property type="entry name" value="WD_REPEATS_2"/>
    <property type="match status" value="6"/>
</dbReference>
<reference evidence="7 8" key="1">
    <citation type="submission" date="2022-05" db="EMBL/GenBank/DDBJ databases">
        <authorList>
            <consortium name="Genoscope - CEA"/>
            <person name="William W."/>
        </authorList>
    </citation>
    <scope>NUCLEOTIDE SEQUENCE [LARGE SCALE GENOMIC DNA]</scope>
</reference>
<dbReference type="SUPFAM" id="SSF48452">
    <property type="entry name" value="TPR-like"/>
    <property type="match status" value="1"/>
</dbReference>
<dbReference type="SUPFAM" id="SSF63829">
    <property type="entry name" value="Calcium-dependent phosphotriesterase"/>
    <property type="match status" value="1"/>
</dbReference>
<feature type="compositionally biased region" description="Basic and acidic residues" evidence="4">
    <location>
        <begin position="1616"/>
        <end position="1629"/>
    </location>
</feature>
<keyword evidence="2" id="KW-0677">Repeat</keyword>
<feature type="compositionally biased region" description="Basic and acidic residues" evidence="4">
    <location>
        <begin position="1598"/>
        <end position="1609"/>
    </location>
</feature>
<evidence type="ECO:0008006" key="9">
    <source>
        <dbReference type="Google" id="ProtNLM"/>
    </source>
</evidence>
<sequence>MADDASKFVLLASPNWYCSTVADCSLNSVYAFGARNCVYLLDVSSVSPVFEGQLDGHVERVTSVCFSKHKLHPSFLASGSDDKTVKIWDIGSKLALMEHKAHNAKVTCLAWSPVVTDLVISGDEKGSIIAWRYTEENLFEACPVQDHIFSVALSYISQSEIAVGYKSGLIAVLNVDTSRRSVSLVHKLQGHSSEIHSLTWCPAPKEDIDFGPIQDKVSAAEGHLIVSGSRDQTVRLWNAAQGKVLSFKQLPKRSSRKDKHDSYGPRDRLWVSVCWPAASPGHVISSSHGGEVLLWDLSKNEGRAQCQTFGVGHSRIVFNISCDISGTRVLTASMDRQIVIWDPQQLRSLQTLPTLGGFAYSLGISPLDPGTVGIGVGDNMLRVWQTTSSAGPYEALTVWQGIKSKVMVVKWHPIKEGLLAFGADDGQVGVYNIISKKLDSSSTYHKKTVYSLSWGPPCPTEGDGDTLNLYSCAGDGSVLEHKTGHFMDDAVDVNALILKTNNLKHKPFGRTDVSWNPDGSVMALGNEDGSIEVYVPPDLQQVGMIITHKKSITTLMWHHGHGELTAAVNGKGSVSCKYWLASGSNESTIHVHDLSNMLDDLSSPTAHAAPITECFRKLSGHSGRITDLNWSPHQSELLLSSSYDGTAQVWDAVKEEALYNFRGHSSRVMCVVWSYLDPDLVYSGGEDGTVRPWRPSLQQHRQPPVSDKKTSHSASKFSKSKKNKQKGKGKTPSDNKETWRHQPTSNLEHTSTHEKQARADSFSDHSQEPQIISPTSTSEPKPRVNEKEEKPNVSSESEAAGKEPVMKTEEAQYSNGRTESKEGVVAENESLDIYNTCCSAEEKRPDVVLKQEKVIPLRSKVSLETTSSSKKKRKVKSMFPLSAVADSKSKTVTREECIELAKINYGQEQGTPSCGNSPSHEVAGSEELVNLGLFADRRSAYRMFTTEGEHHKDGGNLDYQLQLEIWKGNLSGALQMANNNNQLTDWLVALSPLGGREVWMATTRAFADQLESQGQYQRAVLYYLACHDTYKAIDVFRKQHMYREAIALAKVRLSPSDPVLFDLYSTWARKLETDNAFEQAAKCYLAVHSSSDAVRVLCRRGDQPSLKTALQVAIICGELDLVLSLAPRLIHSYLLSSDWRGCHDVLKDCPEVEAHMLNVCVHELLLATLADEKTIHLDNALEDGTHTHISYILSSCTSISGPWGKYTDIPCSTSSWIANDHPRKWFVVCVLEAWHLSGALKSGSFAVLCESIKTYYETTSTGADTIPEMLARISLEITLGLLKAITGNLYLACQYWLQALSHCNKNCLFGLQRQLCCMLLPQGSESLNYLQHLSQDLDINSSDEPQKEEDVQELFRHFLAYYYKAILIEIWYRYPDVLSIFTCNDNITVENGECTSNAENGSHASNEAPLDSSKTLLPKCALNMFENSSVISEYNRTNKEESVTERGVYGTIGDVVGSGAYELKELLSSTKRNRARKQDMMTTLENLKTFLLSEQHMKINCLREILTDIRKAILLKRSRQLMEAISTDSKVSQKKKKIKTSSDHLTHSSQPQGFLPSRGEGDLTSETTSRGSSVDPGEFTQTTSNEEFGFGDTVYSESRPEETEKEPRGDGLSGSVRDEEAHRDEEMSTARKGLGAISASEATAGKLSTSDGKLPVDLRYITNETTLAFLIEEEKRALNELEELEFKDLSFPSPLESALIMGHLCACSDGLPIYGVDLRELGIRVVQWAQRFAQTCTDLKAIRRIDRMHNSNSTIM</sequence>
<dbReference type="InterPro" id="IPR056421">
    <property type="entry name" value="TPR_GEMI5"/>
</dbReference>
<dbReference type="PANTHER" id="PTHR46362:SF1">
    <property type="entry name" value="GEM-ASSOCIATED PROTEIN 5"/>
    <property type="match status" value="1"/>
</dbReference>
<feature type="compositionally biased region" description="Basic residues" evidence="4">
    <location>
        <begin position="718"/>
        <end position="729"/>
    </location>
</feature>
<dbReference type="GO" id="GO:0032797">
    <property type="term" value="C:SMN complex"/>
    <property type="evidence" value="ECO:0007669"/>
    <property type="project" value="TreeGrafter"/>
</dbReference>
<keyword evidence="1 3" id="KW-0853">WD repeat</keyword>
<feature type="repeat" description="WD" evidence="3">
    <location>
        <begin position="54"/>
        <end position="98"/>
    </location>
</feature>
<feature type="repeat" description="WD" evidence="3">
    <location>
        <begin position="618"/>
        <end position="660"/>
    </location>
</feature>
<evidence type="ECO:0000256" key="2">
    <source>
        <dbReference type="ARBA" id="ARBA00022737"/>
    </source>
</evidence>
<feature type="region of interest" description="Disordered" evidence="4">
    <location>
        <begin position="1526"/>
        <end position="1637"/>
    </location>
</feature>
<dbReference type="PRINTS" id="PR00320">
    <property type="entry name" value="GPROTEINBRPT"/>
</dbReference>
<feature type="domain" description="Gem-associated protein 5 second beta-propeller" evidence="6">
    <location>
        <begin position="366"/>
        <end position="685"/>
    </location>
</feature>
<dbReference type="EMBL" id="CALNXJ010000008">
    <property type="protein sequence ID" value="CAH3045875.1"/>
    <property type="molecule type" value="Genomic_DNA"/>
</dbReference>
<feature type="compositionally biased region" description="Basic and acidic residues" evidence="4">
    <location>
        <begin position="799"/>
        <end position="810"/>
    </location>
</feature>
<dbReference type="InterPro" id="IPR020472">
    <property type="entry name" value="WD40_PAC1"/>
</dbReference>
<dbReference type="GO" id="GO:0000387">
    <property type="term" value="P:spliceosomal snRNP assembly"/>
    <property type="evidence" value="ECO:0007669"/>
    <property type="project" value="TreeGrafter"/>
</dbReference>
<evidence type="ECO:0000313" key="7">
    <source>
        <dbReference type="EMBL" id="CAH3045875.1"/>
    </source>
</evidence>
<dbReference type="InterPro" id="IPR036322">
    <property type="entry name" value="WD40_repeat_dom_sf"/>
</dbReference>
<dbReference type="InterPro" id="IPR056424">
    <property type="entry name" value="Beta-prop_GEMI5_2nd"/>
</dbReference>
<dbReference type="Pfam" id="PF23775">
    <property type="entry name" value="Beta-prop_RIG_2nd"/>
    <property type="match status" value="1"/>
</dbReference>
<protein>
    <recommendedName>
        <fullName evidence="9">Gem-associated protein 5</fullName>
    </recommendedName>
</protein>
<feature type="region of interest" description="Disordered" evidence="4">
    <location>
        <begin position="691"/>
        <end position="824"/>
    </location>
</feature>
<gene>
    <name evidence="7" type="ORF">PMEA_00032974</name>
</gene>
<dbReference type="SMART" id="SM00320">
    <property type="entry name" value="WD40"/>
    <property type="match status" value="12"/>
</dbReference>
<feature type="compositionally biased region" description="Basic and acidic residues" evidence="4">
    <location>
        <begin position="731"/>
        <end position="740"/>
    </location>
</feature>